<gene>
    <name evidence="2" type="ORF">GARC_1370</name>
</gene>
<dbReference type="NCBIfam" id="NF041384">
    <property type="entry name" value="YHS_seleno_dom"/>
    <property type="match status" value="1"/>
</dbReference>
<sequence length="155" mass="16961">MKKLFNLKTLFAVAAISMSSFSFAGFDTETDKNSVILAGHDAVAYFSENKAVLGSAQYTAVYNDAIYRFSSAENRDVFAATPTKYAPAYGGFCAYGATFGKKFEIDGKAFEVVDGVLYVNKNLSVKEAWSESIPKHISQANDEWPVIEFKDGSTL</sequence>
<reference evidence="2 3" key="1">
    <citation type="journal article" date="2017" name="Antonie Van Leeuwenhoek">
        <title>Rhizobium rhizosphaerae sp. nov., a novel species isolated from rice rhizosphere.</title>
        <authorList>
            <person name="Zhao J.J."/>
            <person name="Zhang J."/>
            <person name="Zhang R.J."/>
            <person name="Zhang C.W."/>
            <person name="Yin H.Q."/>
            <person name="Zhang X.X."/>
        </authorList>
    </citation>
    <scope>NUCLEOTIDE SEQUENCE [LARGE SCALE GENOMIC DNA]</scope>
    <source>
        <strain evidence="2 3">BSs20135</strain>
    </source>
</reference>
<comment type="caution">
    <text evidence="2">The sequence shown here is derived from an EMBL/GenBank/DDBJ whole genome shotgun (WGS) entry which is preliminary data.</text>
</comment>
<dbReference type="OrthoDB" id="344729at2"/>
<protein>
    <submittedName>
        <fullName evidence="2">YHS domain protein</fullName>
    </submittedName>
</protein>
<dbReference type="RefSeq" id="WP_007618067.1">
    <property type="nucleotide sequence ID" value="NZ_BAEO01000015.1"/>
</dbReference>
<keyword evidence="3" id="KW-1185">Reference proteome</keyword>
<evidence type="ECO:0000313" key="2">
    <source>
        <dbReference type="EMBL" id="GAC18345.1"/>
    </source>
</evidence>
<feature type="chain" id="PRO_5003900614" evidence="1">
    <location>
        <begin position="25"/>
        <end position="155"/>
    </location>
</feature>
<dbReference type="EMBL" id="BAEO01000015">
    <property type="protein sequence ID" value="GAC18345.1"/>
    <property type="molecule type" value="Genomic_DNA"/>
</dbReference>
<name>K6Z4L0_9ALTE</name>
<organism evidence="2 3">
    <name type="scientific">Paraglaciecola arctica BSs20135</name>
    <dbReference type="NCBI Taxonomy" id="493475"/>
    <lineage>
        <taxon>Bacteria</taxon>
        <taxon>Pseudomonadati</taxon>
        <taxon>Pseudomonadota</taxon>
        <taxon>Gammaproteobacteria</taxon>
        <taxon>Alteromonadales</taxon>
        <taxon>Alteromonadaceae</taxon>
        <taxon>Paraglaciecola</taxon>
    </lineage>
</organism>
<dbReference type="Proteomes" id="UP000006327">
    <property type="component" value="Unassembled WGS sequence"/>
</dbReference>
<dbReference type="eggNOG" id="COG3350">
    <property type="taxonomic scope" value="Bacteria"/>
</dbReference>
<dbReference type="AlphaFoldDB" id="K6Z4L0"/>
<accession>K6Z4L0</accession>
<keyword evidence="1" id="KW-0732">Signal</keyword>
<proteinExistence type="predicted"/>
<evidence type="ECO:0000313" key="3">
    <source>
        <dbReference type="Proteomes" id="UP000006327"/>
    </source>
</evidence>
<feature type="signal peptide" evidence="1">
    <location>
        <begin position="1"/>
        <end position="24"/>
    </location>
</feature>
<evidence type="ECO:0000256" key="1">
    <source>
        <dbReference type="SAM" id="SignalP"/>
    </source>
</evidence>
<dbReference type="STRING" id="493475.GARC_1370"/>